<organism evidence="2 3">
    <name type="scientific">Cellulomonas biazotea</name>
    <dbReference type="NCBI Taxonomy" id="1709"/>
    <lineage>
        <taxon>Bacteria</taxon>
        <taxon>Bacillati</taxon>
        <taxon>Actinomycetota</taxon>
        <taxon>Actinomycetes</taxon>
        <taxon>Micrococcales</taxon>
        <taxon>Cellulomonadaceae</taxon>
        <taxon>Cellulomonas</taxon>
    </lineage>
</organism>
<accession>A0A402DUS0</accession>
<proteinExistence type="predicted"/>
<dbReference type="InterPro" id="IPR047702">
    <property type="entry name" value="VgrG-rel"/>
</dbReference>
<comment type="caution">
    <text evidence="2">The sequence shown here is derived from an EMBL/GenBank/DDBJ whole genome shotgun (WGS) entry which is preliminary data.</text>
</comment>
<dbReference type="OrthoDB" id="1907165at2"/>
<name>A0A402DUS0_9CELL</name>
<dbReference type="SUPFAM" id="SSF69279">
    <property type="entry name" value="Phage tail proteins"/>
    <property type="match status" value="1"/>
</dbReference>
<reference evidence="2 3" key="1">
    <citation type="submission" date="2019-01" db="EMBL/GenBank/DDBJ databases">
        <title>Draft genome sequence of Cellulomonas takizawaensis strain TKZ-21.</title>
        <authorList>
            <person name="Yamamura H."/>
            <person name="Hayashi T."/>
            <person name="Hamada M."/>
            <person name="Serisawa Y."/>
            <person name="Matsuyama K."/>
            <person name="Nakagawa Y."/>
            <person name="Otoguro M."/>
            <person name="Yanagida F."/>
            <person name="Hayakawa M."/>
        </authorList>
    </citation>
    <scope>NUCLEOTIDE SEQUENCE [LARGE SCALE GENOMIC DNA]</scope>
    <source>
        <strain evidence="2 3">NBRC12680</strain>
    </source>
</reference>
<evidence type="ECO:0000313" key="3">
    <source>
        <dbReference type="Proteomes" id="UP000289954"/>
    </source>
</evidence>
<dbReference type="EMBL" id="BIMR01000269">
    <property type="protein sequence ID" value="GCE77867.1"/>
    <property type="molecule type" value="Genomic_DNA"/>
</dbReference>
<evidence type="ECO:0000313" key="2">
    <source>
        <dbReference type="EMBL" id="GCE77867.1"/>
    </source>
</evidence>
<sequence>MPFGEEHSATLLVEVDGAPLPADVAPLMVSGYVDSARSVPDLFVLRFSDEHGTVLAKGGFTIGAKVKLQVQASGPGGPTPLLEGEVTAVEAELDPEGFHTVVRGFDASHRLFRGRRMEAYREMTVGEITQKVGQRAGLRVAEVVSTGPQIEHAVQDDVDDWTFLSSLAAQRGWVLRVVAGALHLTEPVQATEAPATGDEARKNPLVLEKGVNLQWLRATVTAAGQVPEVEVRGWDVQQKKAVVATVPGKTTGAQLADADPAKLAKTFGSPTLVQSAPGLSLMQDVRLRAVALADRVAGGFAELEGAAHGNPAMLAGEAVAVRGLGSPFDGRYVLTAVRHDFDAEQGYVTSFTVAGVSERSLLGTVVGSAGTSGTGGGGGAGGTAGRAPTLGVLTAIVTDAKDPLDLARVRVTIPVLSDTYESGWARVLQQGAGAARGTYLLPEVGDEVLVAFAEGDLAQPFVLGGLYNGKDKPEAGQVGGSDGKIEKRVFVSRTGMRVEHLESPNGEELTISTNAGKQKVRLVQKPDAAIEIISEGPVTVTAKKAVTVTAQQDVSVTTQTGAVTVKGADVTLEGSKSVVVKSPKLTLEGTATAELKGASVKVAAQGQAELSSTGMTTVRGSLVKIN</sequence>
<dbReference type="SUPFAM" id="SSF69255">
    <property type="entry name" value="gp5 N-terminal domain-like"/>
    <property type="match status" value="1"/>
</dbReference>
<dbReference type="InterPro" id="IPR006531">
    <property type="entry name" value="Gp5/Vgr_OB"/>
</dbReference>
<dbReference type="Proteomes" id="UP000289954">
    <property type="component" value="Unassembled WGS sequence"/>
</dbReference>
<dbReference type="AlphaFoldDB" id="A0A402DUS0"/>
<evidence type="ECO:0000259" key="1">
    <source>
        <dbReference type="Pfam" id="PF04717"/>
    </source>
</evidence>
<dbReference type="Pfam" id="PF04717">
    <property type="entry name" value="Phage_base_V"/>
    <property type="match status" value="1"/>
</dbReference>
<gene>
    <name evidence="2" type="ORF">CBZ_29230</name>
</gene>
<keyword evidence="3" id="KW-1185">Reference proteome</keyword>
<protein>
    <submittedName>
        <fullName evidence="2">Type IV secretion protein Rhs</fullName>
    </submittedName>
</protein>
<dbReference type="NCBIfam" id="NF033848">
    <property type="entry name" value="VgrG_rel"/>
    <property type="match status" value="1"/>
</dbReference>
<feature type="domain" description="Gp5/Type VI secretion system Vgr protein OB-fold" evidence="1">
    <location>
        <begin position="394"/>
        <end position="467"/>
    </location>
</feature>
<dbReference type="RefSeq" id="WP_130782493.1">
    <property type="nucleotide sequence ID" value="NZ_BIMR01000269.1"/>
</dbReference>
<dbReference type="InterPro" id="IPR037026">
    <property type="entry name" value="Vgr_OB-fold_dom_sf"/>
</dbReference>
<dbReference type="Gene3D" id="2.40.50.230">
    <property type="entry name" value="Gp5 N-terminal domain"/>
    <property type="match status" value="1"/>
</dbReference>